<organism evidence="2 3">
    <name type="scientific">Marivirga atlantica</name>
    <dbReference type="NCBI Taxonomy" id="1548457"/>
    <lineage>
        <taxon>Bacteria</taxon>
        <taxon>Pseudomonadati</taxon>
        <taxon>Bacteroidota</taxon>
        <taxon>Cytophagia</taxon>
        <taxon>Cytophagales</taxon>
        <taxon>Marivirgaceae</taxon>
        <taxon>Marivirga</taxon>
    </lineage>
</organism>
<dbReference type="PROSITE" id="PS50828">
    <property type="entry name" value="SMR"/>
    <property type="match status" value="1"/>
</dbReference>
<proteinExistence type="predicted"/>
<keyword evidence="3" id="KW-1185">Reference proteome</keyword>
<dbReference type="InterPro" id="IPR036781">
    <property type="entry name" value="Smr_assoc-like_sf"/>
</dbReference>
<protein>
    <submittedName>
        <fullName evidence="2">Smr/MutS family protein</fullName>
    </submittedName>
</protein>
<evidence type="ECO:0000259" key="1">
    <source>
        <dbReference type="PROSITE" id="PS50828"/>
    </source>
</evidence>
<dbReference type="Gene3D" id="2.60.40.1600">
    <property type="entry name" value="Smr-associated-like"/>
    <property type="match status" value="1"/>
</dbReference>
<dbReference type="InterPro" id="IPR002625">
    <property type="entry name" value="Smr_dom"/>
</dbReference>
<gene>
    <name evidence="2" type="ORF">JKP34_11905</name>
</gene>
<comment type="caution">
    <text evidence="2">The sequence shown here is derived from an EMBL/GenBank/DDBJ whole genome shotgun (WGS) entry which is preliminary data.</text>
</comment>
<dbReference type="Pfam" id="PF01713">
    <property type="entry name" value="Smr"/>
    <property type="match status" value="1"/>
</dbReference>
<feature type="domain" description="Smr" evidence="1">
    <location>
        <begin position="260"/>
        <end position="324"/>
    </location>
</feature>
<dbReference type="EMBL" id="JAERQG010000003">
    <property type="protein sequence ID" value="MBL0765960.1"/>
    <property type="molecule type" value="Genomic_DNA"/>
</dbReference>
<reference evidence="2" key="1">
    <citation type="submission" date="2021-01" db="EMBL/GenBank/DDBJ databases">
        <title>Marivirga sp. nov., isolated from intertidal surface sediments.</title>
        <authorList>
            <person name="Zhang M."/>
        </authorList>
    </citation>
    <scope>NUCLEOTIDE SEQUENCE</scope>
    <source>
        <strain evidence="2">SM1354</strain>
    </source>
</reference>
<accession>A0A937ABU0</accession>
<dbReference type="RefSeq" id="WP_201921629.1">
    <property type="nucleotide sequence ID" value="NZ_JAERQG010000003.1"/>
</dbReference>
<dbReference type="Proteomes" id="UP000642920">
    <property type="component" value="Unassembled WGS sequence"/>
</dbReference>
<dbReference type="AlphaFoldDB" id="A0A937ABU0"/>
<evidence type="ECO:0000313" key="2">
    <source>
        <dbReference type="EMBL" id="MBL0765960.1"/>
    </source>
</evidence>
<name>A0A937ABU0_9BACT</name>
<dbReference type="InterPro" id="IPR036063">
    <property type="entry name" value="Smr_dom_sf"/>
</dbReference>
<dbReference type="Gene3D" id="3.30.1370.110">
    <property type="match status" value="1"/>
</dbReference>
<evidence type="ECO:0000313" key="3">
    <source>
        <dbReference type="Proteomes" id="UP000642920"/>
    </source>
</evidence>
<sequence length="324" mass="36633">MNVGDKVRLLHGKEEGIVTKKLDRGLVEVEIEDGFGIPVLETELVVVAADESTAFSDKPRNTVETKKTAKPKSVEKGYYVAIIPLNDQLHSIYLINQENSDALVLVNELNNKHEEKSILSEKIFAGNRTKITERNLNHLNTWPTLSITILEENNSWSIAKRPEKINLSIKAKHFKGELKPITSLNKNGYLIPLNSVSKENIEPEVIDADKLREGMYAQKEQSFQREGKRISIDSEVDLHIEALRSDADQIKQNEILDIQLRAFEQKLSQAIAAGLDEITFIHGVGNGILRNKIHKYLSQSDHIKFFKDAQKEKFGYGATLVRIN</sequence>